<dbReference type="PROSITE" id="PS52004">
    <property type="entry name" value="KS3_2"/>
    <property type="match status" value="1"/>
</dbReference>
<dbReference type="Proteomes" id="UP001238088">
    <property type="component" value="Unassembled WGS sequence"/>
</dbReference>
<dbReference type="InterPro" id="IPR014031">
    <property type="entry name" value="Ketoacyl_synth_C"/>
</dbReference>
<gene>
    <name evidence="5" type="ORF">J2S17_002429</name>
</gene>
<keyword evidence="6" id="KW-1185">Reference proteome</keyword>
<accession>A0ABU0AH17</accession>
<comment type="similarity">
    <text evidence="1 3">Belongs to the thiolase-like superfamily. Beta-ketoacyl-ACP synthases family.</text>
</comment>
<dbReference type="InterPro" id="IPR020841">
    <property type="entry name" value="PKS_Beta-ketoAc_synthase_dom"/>
</dbReference>
<dbReference type="InterPro" id="IPR016039">
    <property type="entry name" value="Thiolase-like"/>
</dbReference>
<dbReference type="InterPro" id="IPR000794">
    <property type="entry name" value="Beta-ketoacyl_synthase"/>
</dbReference>
<organism evidence="5 6">
    <name type="scientific">Cytobacillus purgationiresistens</name>
    <dbReference type="NCBI Taxonomy" id="863449"/>
    <lineage>
        <taxon>Bacteria</taxon>
        <taxon>Bacillati</taxon>
        <taxon>Bacillota</taxon>
        <taxon>Bacilli</taxon>
        <taxon>Bacillales</taxon>
        <taxon>Bacillaceae</taxon>
        <taxon>Cytobacillus</taxon>
    </lineage>
</organism>
<dbReference type="EC" id="2.3.1.179" evidence="5"/>
<dbReference type="Gene3D" id="3.40.47.10">
    <property type="match status" value="1"/>
</dbReference>
<evidence type="ECO:0000256" key="2">
    <source>
        <dbReference type="ARBA" id="ARBA00022679"/>
    </source>
</evidence>
<dbReference type="InterPro" id="IPR014030">
    <property type="entry name" value="Ketoacyl_synth_N"/>
</dbReference>
<protein>
    <submittedName>
        <fullName evidence="5">3-oxoacyl-[acyl-carrier-protein] synthase II</fullName>
        <ecNumber evidence="5">2.3.1.179</ecNumber>
    </submittedName>
</protein>
<dbReference type="PANTHER" id="PTHR11712:SF336">
    <property type="entry name" value="3-OXOACYL-[ACYL-CARRIER-PROTEIN] SYNTHASE, MITOCHONDRIAL"/>
    <property type="match status" value="1"/>
</dbReference>
<evidence type="ECO:0000256" key="3">
    <source>
        <dbReference type="RuleBase" id="RU003694"/>
    </source>
</evidence>
<dbReference type="SUPFAM" id="SSF53901">
    <property type="entry name" value="Thiolase-like"/>
    <property type="match status" value="2"/>
</dbReference>
<dbReference type="PANTHER" id="PTHR11712">
    <property type="entry name" value="POLYKETIDE SYNTHASE-RELATED"/>
    <property type="match status" value="1"/>
</dbReference>
<comment type="caution">
    <text evidence="5">The sequence shown here is derived from an EMBL/GenBank/DDBJ whole genome shotgun (WGS) entry which is preliminary data.</text>
</comment>
<name>A0ABU0AH17_9BACI</name>
<proteinExistence type="inferred from homology"/>
<evidence type="ECO:0000259" key="4">
    <source>
        <dbReference type="PROSITE" id="PS52004"/>
    </source>
</evidence>
<evidence type="ECO:0000313" key="5">
    <source>
        <dbReference type="EMBL" id="MDQ0270554.1"/>
    </source>
</evidence>
<evidence type="ECO:0000256" key="1">
    <source>
        <dbReference type="ARBA" id="ARBA00008467"/>
    </source>
</evidence>
<keyword evidence="2 3" id="KW-0808">Transferase</keyword>
<dbReference type="SMART" id="SM00825">
    <property type="entry name" value="PKS_KS"/>
    <property type="match status" value="1"/>
</dbReference>
<dbReference type="Pfam" id="PF02801">
    <property type="entry name" value="Ketoacyl-synt_C"/>
    <property type="match status" value="1"/>
</dbReference>
<keyword evidence="5" id="KW-0012">Acyltransferase</keyword>
<sequence length="382" mass="40657">MGVVITGMGIIGPGFTSIESYTNILKTGTSVLKREKMKNKFIHTGRVQSEEMNLTFEKGNRYPKSAKMLLHASEMAVQMARVTPRDYKTAVIIGSSGGVISEVANHTSEMETGKRLGPYAIGNMNANTLSSSINAQYHLNGMSFTLANSCTSGMDALHLAKILIRSKEVDLCIVGGVDATVNDLVLQSFLPLRVLQTGETLSGPFSGGEGFAMSEGAGVLIVEDEKSALNRGADILGVVKATSITQDARSPFLSDSLGGAMLKAADECIGTSMPSYINSQALGIEENDAIEAMVYERKFTGSSIPITSIKGMVGHAMGASGTFQIIASLISLKEQFIPPTIHSNPTKYKNLPIIREKMDAPVESVFITTHGYGGNNGCAWIS</sequence>
<dbReference type="Pfam" id="PF00109">
    <property type="entry name" value="ketoacyl-synt"/>
    <property type="match status" value="1"/>
</dbReference>
<reference evidence="5 6" key="1">
    <citation type="submission" date="2023-07" db="EMBL/GenBank/DDBJ databases">
        <title>Genomic Encyclopedia of Type Strains, Phase IV (KMG-IV): sequencing the most valuable type-strain genomes for metagenomic binning, comparative biology and taxonomic classification.</title>
        <authorList>
            <person name="Goeker M."/>
        </authorList>
    </citation>
    <scope>NUCLEOTIDE SEQUENCE [LARGE SCALE GENOMIC DNA]</scope>
    <source>
        <strain evidence="5 6">DSM 23494</strain>
    </source>
</reference>
<feature type="domain" description="Ketosynthase family 3 (KS3)" evidence="4">
    <location>
        <begin position="1"/>
        <end position="382"/>
    </location>
</feature>
<dbReference type="EMBL" id="JAUSUB010000009">
    <property type="protein sequence ID" value="MDQ0270554.1"/>
    <property type="molecule type" value="Genomic_DNA"/>
</dbReference>
<dbReference type="GO" id="GO:0004315">
    <property type="term" value="F:3-oxoacyl-[acyl-carrier-protein] synthase activity"/>
    <property type="evidence" value="ECO:0007669"/>
    <property type="project" value="UniProtKB-EC"/>
</dbReference>
<evidence type="ECO:0000313" key="6">
    <source>
        <dbReference type="Proteomes" id="UP001238088"/>
    </source>
</evidence>